<keyword evidence="2" id="KW-0813">Transport</keyword>
<dbReference type="PANTHER" id="PTHR43738">
    <property type="entry name" value="ABC TRANSPORTER, MEMBRANE PROTEIN"/>
    <property type="match status" value="1"/>
</dbReference>
<feature type="transmembrane region" description="Helical" evidence="7">
    <location>
        <begin position="239"/>
        <end position="267"/>
    </location>
</feature>
<dbReference type="Proteomes" id="UP000033869">
    <property type="component" value="Unassembled WGS sequence"/>
</dbReference>
<evidence type="ECO:0000256" key="6">
    <source>
        <dbReference type="ARBA" id="ARBA00023136"/>
    </source>
</evidence>
<feature type="domain" description="MacB-like periplasmic core" evidence="9">
    <location>
        <begin position="19"/>
        <end position="206"/>
    </location>
</feature>
<dbReference type="EMBL" id="LCBL01000003">
    <property type="protein sequence ID" value="KKS09121.1"/>
    <property type="molecule type" value="Genomic_DNA"/>
</dbReference>
<dbReference type="Pfam" id="PF02687">
    <property type="entry name" value="FtsX"/>
    <property type="match status" value="1"/>
</dbReference>
<feature type="domain" description="ABC3 transporter permease C-terminal" evidence="8">
    <location>
        <begin position="246"/>
        <end position="360"/>
    </location>
</feature>
<proteinExistence type="predicted"/>
<evidence type="ECO:0000259" key="9">
    <source>
        <dbReference type="Pfam" id="PF12704"/>
    </source>
</evidence>
<keyword evidence="6 7" id="KW-0472">Membrane</keyword>
<dbReference type="InterPro" id="IPR003838">
    <property type="entry name" value="ABC3_permease_C"/>
</dbReference>
<keyword evidence="3" id="KW-1003">Cell membrane</keyword>
<name>A0A0G0YHW3_UNCC2</name>
<feature type="transmembrane region" description="Helical" evidence="7">
    <location>
        <begin position="18"/>
        <end position="39"/>
    </location>
</feature>
<dbReference type="InterPro" id="IPR025857">
    <property type="entry name" value="MacB_PCD"/>
</dbReference>
<reference evidence="10 11" key="1">
    <citation type="journal article" date="2015" name="Nature">
        <title>rRNA introns, odd ribosomes, and small enigmatic genomes across a large radiation of phyla.</title>
        <authorList>
            <person name="Brown C.T."/>
            <person name="Hug L.A."/>
            <person name="Thomas B.C."/>
            <person name="Sharon I."/>
            <person name="Castelle C.J."/>
            <person name="Singh A."/>
            <person name="Wilkins M.J."/>
            <person name="Williams K.H."/>
            <person name="Banfield J.F."/>
        </authorList>
    </citation>
    <scope>NUCLEOTIDE SEQUENCE [LARGE SCALE GENOMIC DNA]</scope>
</reference>
<evidence type="ECO:0000256" key="7">
    <source>
        <dbReference type="SAM" id="Phobius"/>
    </source>
</evidence>
<evidence type="ECO:0000256" key="2">
    <source>
        <dbReference type="ARBA" id="ARBA00022448"/>
    </source>
</evidence>
<dbReference type="AlphaFoldDB" id="A0A0G0YHW3"/>
<comment type="subcellular location">
    <subcellularLocation>
        <location evidence="1">Cell membrane</location>
        <topology evidence="1">Multi-pass membrane protein</topology>
    </subcellularLocation>
</comment>
<evidence type="ECO:0000313" key="11">
    <source>
        <dbReference type="Proteomes" id="UP000033869"/>
    </source>
</evidence>
<keyword evidence="4 7" id="KW-0812">Transmembrane</keyword>
<evidence type="ECO:0000256" key="3">
    <source>
        <dbReference type="ARBA" id="ARBA00022475"/>
    </source>
</evidence>
<dbReference type="InterPro" id="IPR051125">
    <property type="entry name" value="ABC-4/HrtB_transporter"/>
</dbReference>
<accession>A0A0G0YHW3</accession>
<keyword evidence="5 7" id="KW-1133">Transmembrane helix</keyword>
<evidence type="ECO:0000256" key="4">
    <source>
        <dbReference type="ARBA" id="ARBA00022692"/>
    </source>
</evidence>
<feature type="transmembrane region" description="Helical" evidence="7">
    <location>
        <begin position="287"/>
        <end position="313"/>
    </location>
</feature>
<evidence type="ECO:0000256" key="1">
    <source>
        <dbReference type="ARBA" id="ARBA00004651"/>
    </source>
</evidence>
<dbReference type="PANTHER" id="PTHR43738:SF1">
    <property type="entry name" value="HEMIN TRANSPORT SYSTEM PERMEASE PROTEIN HRTB-RELATED"/>
    <property type="match status" value="1"/>
</dbReference>
<dbReference type="Pfam" id="PF12704">
    <property type="entry name" value="MacB_PCD"/>
    <property type="match status" value="1"/>
</dbReference>
<evidence type="ECO:0000256" key="5">
    <source>
        <dbReference type="ARBA" id="ARBA00022989"/>
    </source>
</evidence>
<organism evidence="10 11">
    <name type="scientific">candidate division CPR2 bacterium GW2011_GWC1_41_48</name>
    <dbReference type="NCBI Taxonomy" id="1618344"/>
    <lineage>
        <taxon>Bacteria</taxon>
        <taxon>Bacteria division CPR2</taxon>
    </lineage>
</organism>
<feature type="transmembrane region" description="Helical" evidence="7">
    <location>
        <begin position="333"/>
        <end position="352"/>
    </location>
</feature>
<gene>
    <name evidence="10" type="ORF">UU65_C0003G0176</name>
</gene>
<evidence type="ECO:0000259" key="8">
    <source>
        <dbReference type="Pfam" id="PF02687"/>
    </source>
</evidence>
<dbReference type="PATRIC" id="fig|1618344.3.peg.835"/>
<evidence type="ECO:0000313" key="10">
    <source>
        <dbReference type="EMBL" id="KKS09121.1"/>
    </source>
</evidence>
<comment type="caution">
    <text evidence="10">The sequence shown here is derived from an EMBL/GenBank/DDBJ whole genome shotgun (WGS) entry which is preliminary data.</text>
</comment>
<dbReference type="GO" id="GO:0005886">
    <property type="term" value="C:plasma membrane"/>
    <property type="evidence" value="ECO:0007669"/>
    <property type="project" value="UniProtKB-SubCell"/>
</dbReference>
<sequence length="366" mass="39957">MSIVLIARRNLFKEKTRFLITIGGVTLSVILVFILMGLYEGWRAEMTKFLKVIESDYWIGTKGNIDLSRGISVIPKSLETQIKNSEGVSRVTPFLVHQVSLDVNGKDNFLALIGMDKEGVIRPFEVIDGKGKPQKGEIIVDKSFVGKNKLKVGDSLIIKDANYKIVGISTGGNFLGFTYGYAQMEEVIKIADAKTHVNFFVVSAKDIGKAEVSLGKIPNIEVITKQRLMDTNAGIVKNAFLPILGVLMVIAFSIGLAVIGITIFTGVLERSKEYGVLKAIGYTNKQLFLVAVMQAVIAGIVGLVIGILLMPLIIDVVQSKVPDFIYEVPTANFIFVCIATLVMAAISSLIPLKRLMSIDPAEVFRA</sequence>
<protein>
    <submittedName>
        <fullName evidence="10">ABC transporter permease</fullName>
    </submittedName>
</protein>